<feature type="coiled-coil region" evidence="1">
    <location>
        <begin position="714"/>
        <end position="790"/>
    </location>
</feature>
<sequence length="1308" mass="147710">MSDKDRSGNSKGSQANEKSSKKSKNSAEGSSNGNNRNEIPFQGLSPETQKLIESIKNNNSSPKRKDVPNSMVEEILREAKLKAASRGIDINHGTKSSRDENRKNSKHIKPIPSVVASSSNFAGHNDDILSELDHDDIILKHGAKDSGSFMSDEFDDKIKSKKISEEQQQQQKTDITKNNGVSQPNRSQSRSYLPTRLASLIGIGTGDNNVTDESNSNADNNKITVDNSSKPNIEEPFELENDDKNVNVKSLDSSNKNNNSKDGPGVTIDTNVERSNRKEQRYIVRPRLTKKRAVIRRASARLVQPSSNDYQRSSKSPLKTVEISNNELDEINAQFEETLNQFSKRYQDSTVALAEKSHLLKRNQELHHNLASKEEEIEYLKNELWEAGNKIQNYESDLKDIIEQQLEPLTLTHEDLVRIEREMEDQEVLIGGYQKENDKLVNEIKSLNERLRISDLEQEKQLNKTHELYGEIDHLKELLYERETQETVPEGTIQQIDELKKEIERLKEKEKTYEFKELALKGMDDLKKELSDLRDRESEYMIKIDDMEHQLSLARDEIDAVSQERMESLEKMTEEMNIMKFTYESQIEGVKKDVISKDGRETRFKKLQGAIEKIESKLNSNPEITQICTDLRRGNLLPPKKRRKSAADGSKNIKEPTTPRSPTTKTLKKATSQSSLGGMSRASAVTSPTPSVLSSVSAFSGKDDLMDLQEDDLIDITNEEFAEMKVKLMKSEKENQSSRETIEKLEDELKSLQEININLEKELETLKKDHAEKKEHYEQKMREMEELLLELPSADSTENSMAANNNPIPPQPAPNLIQDLETKQKIIEELVGKLKRKEEQLEYYQNAYLEKTEEFEEYVEKVKNANQSSTNGGTAVVNAGASTAPSGTEVTPNFDAFKFLSDALSFDDGIGDLSSLPITSDIMGLFGGLGDNQEISVIEKLIAQLERTIVERTMQLGAAHQRASDAESKLLALSREKMSWGSGYDTTVKQLKAQVEYLQELLQMERKVARKEMSDGTISGNDTTKSSNESKVEQVTKSTPVSTMDIQKLRSQIESLTAENITLKAELTTSEAIRQAIHENTLTILQQTTKTNLATDEDIAGLRCQSMEKEAEINVWKGRCTGLENVVERQRELLTLVVPSLPENKALDGKTRDITKILADDGIDSKVIEGLNETARKLVQQLREENAILRQTIVARQQIINKKVETPSAPIPVNPTTTSTTVQLEILAKQISEIETRFTKREKELQDIIVETKRQGELQLERWKAKWGAVIDKKNSEIRGFRNELESLMKCLGKLDSVKVNGSDNGVI</sequence>
<evidence type="ECO:0000256" key="2">
    <source>
        <dbReference type="SAM" id="MobiDB-lite"/>
    </source>
</evidence>
<feature type="compositionally biased region" description="Polar residues" evidence="2">
    <location>
        <begin position="1016"/>
        <end position="1027"/>
    </location>
</feature>
<proteinExistence type="predicted"/>
<feature type="coiled-coil region" evidence="1">
    <location>
        <begin position="489"/>
        <end position="564"/>
    </location>
</feature>
<accession>A0A015MUB2</accession>
<protein>
    <submittedName>
        <fullName evidence="3">Uncharacterized protein</fullName>
    </submittedName>
</protein>
<dbReference type="HOGENOM" id="CLU_260931_0_0_1"/>
<feature type="region of interest" description="Disordered" evidence="2">
    <location>
        <begin position="162"/>
        <end position="193"/>
    </location>
</feature>
<feature type="compositionally biased region" description="Low complexity" evidence="2">
    <location>
        <begin position="166"/>
        <end position="177"/>
    </location>
</feature>
<feature type="compositionally biased region" description="Low complexity" evidence="2">
    <location>
        <begin position="26"/>
        <end position="35"/>
    </location>
</feature>
<comment type="caution">
    <text evidence="3">The sequence shown here is derived from an EMBL/GenBank/DDBJ whole genome shotgun (WGS) entry which is preliminary data.</text>
</comment>
<feature type="coiled-coil region" evidence="1">
    <location>
        <begin position="817"/>
        <end position="854"/>
    </location>
</feature>
<feature type="region of interest" description="Disordered" evidence="2">
    <location>
        <begin position="207"/>
        <end position="278"/>
    </location>
</feature>
<feature type="compositionally biased region" description="Polar residues" evidence="2">
    <location>
        <begin position="178"/>
        <end position="192"/>
    </location>
</feature>
<dbReference type="EMBL" id="JEMT01016606">
    <property type="protein sequence ID" value="EXX70363.1"/>
    <property type="molecule type" value="Genomic_DNA"/>
</dbReference>
<dbReference type="STRING" id="1432141.A0A015MUB2"/>
<feature type="coiled-coil region" evidence="1">
    <location>
        <begin position="321"/>
        <end position="457"/>
    </location>
</feature>
<dbReference type="Proteomes" id="UP000022910">
    <property type="component" value="Unassembled WGS sequence"/>
</dbReference>
<evidence type="ECO:0000313" key="4">
    <source>
        <dbReference type="Proteomes" id="UP000022910"/>
    </source>
</evidence>
<feature type="region of interest" description="Disordered" evidence="2">
    <location>
        <begin position="1"/>
        <end position="109"/>
    </location>
</feature>
<dbReference type="PANTHER" id="PTHR23159">
    <property type="entry name" value="CENTROSOMAL PROTEIN 2"/>
    <property type="match status" value="1"/>
</dbReference>
<feature type="compositionally biased region" description="Polar residues" evidence="2">
    <location>
        <begin position="207"/>
        <end position="231"/>
    </location>
</feature>
<gene>
    <name evidence="3" type="ORF">RirG_088110</name>
</gene>
<keyword evidence="1" id="KW-0175">Coiled coil</keyword>
<evidence type="ECO:0000256" key="1">
    <source>
        <dbReference type="SAM" id="Coils"/>
    </source>
</evidence>
<name>A0A015MUB2_RHIIW</name>
<feature type="region of interest" description="Disordered" evidence="2">
    <location>
        <begin position="630"/>
        <end position="694"/>
    </location>
</feature>
<feature type="compositionally biased region" description="Low complexity" evidence="2">
    <location>
        <begin position="683"/>
        <end position="694"/>
    </location>
</feature>
<evidence type="ECO:0000313" key="3">
    <source>
        <dbReference type="EMBL" id="EXX70363.1"/>
    </source>
</evidence>
<keyword evidence="4" id="KW-1185">Reference proteome</keyword>
<reference evidence="3 4" key="1">
    <citation type="submission" date="2014-02" db="EMBL/GenBank/DDBJ databases">
        <title>Single nucleus genome sequencing reveals high similarity among nuclei of an endomycorrhizal fungus.</title>
        <authorList>
            <person name="Lin K."/>
            <person name="Geurts R."/>
            <person name="Zhang Z."/>
            <person name="Limpens E."/>
            <person name="Saunders D.G."/>
            <person name="Mu D."/>
            <person name="Pang E."/>
            <person name="Cao H."/>
            <person name="Cha H."/>
            <person name="Lin T."/>
            <person name="Zhou Q."/>
            <person name="Shang Y."/>
            <person name="Li Y."/>
            <person name="Ivanov S."/>
            <person name="Sharma T."/>
            <person name="Velzen R.V."/>
            <person name="Ruijter N.D."/>
            <person name="Aanen D.K."/>
            <person name="Win J."/>
            <person name="Kamoun S."/>
            <person name="Bisseling T."/>
            <person name="Huang S."/>
        </authorList>
    </citation>
    <scope>NUCLEOTIDE SEQUENCE [LARGE SCALE GENOMIC DNA]</scope>
    <source>
        <strain evidence="4">DAOM197198w</strain>
    </source>
</reference>
<feature type="compositionally biased region" description="Polar residues" evidence="2">
    <location>
        <begin position="658"/>
        <end position="677"/>
    </location>
</feature>
<feature type="compositionally biased region" description="Low complexity" evidence="2">
    <location>
        <begin position="247"/>
        <end position="262"/>
    </location>
</feature>
<organism evidence="3 4">
    <name type="scientific">Rhizophagus irregularis (strain DAOM 197198w)</name>
    <name type="common">Glomus intraradices</name>
    <dbReference type="NCBI Taxonomy" id="1432141"/>
    <lineage>
        <taxon>Eukaryota</taxon>
        <taxon>Fungi</taxon>
        <taxon>Fungi incertae sedis</taxon>
        <taxon>Mucoromycota</taxon>
        <taxon>Glomeromycotina</taxon>
        <taxon>Glomeromycetes</taxon>
        <taxon>Glomerales</taxon>
        <taxon>Glomeraceae</taxon>
        <taxon>Rhizophagus</taxon>
    </lineage>
</organism>
<feature type="region of interest" description="Disordered" evidence="2">
    <location>
        <begin position="1012"/>
        <end position="1039"/>
    </location>
</feature>
<dbReference type="OrthoDB" id="2157184at2759"/>
<dbReference type="PANTHER" id="PTHR23159:SF31">
    <property type="entry name" value="CENTROSOME-ASSOCIATED PROTEIN CEP250 ISOFORM X1"/>
    <property type="match status" value="1"/>
</dbReference>